<dbReference type="SUPFAM" id="SSF103473">
    <property type="entry name" value="MFS general substrate transporter"/>
    <property type="match status" value="1"/>
</dbReference>
<comment type="caution">
    <text evidence="7">Lacks conserved residue(s) required for the propagation of feature annotation.</text>
</comment>
<evidence type="ECO:0000313" key="9">
    <source>
        <dbReference type="EMBL" id="OIW26250.1"/>
    </source>
</evidence>
<evidence type="ECO:0000256" key="3">
    <source>
        <dbReference type="ARBA" id="ARBA00022448"/>
    </source>
</evidence>
<evidence type="ECO:0000256" key="8">
    <source>
        <dbReference type="SAM" id="MobiDB-lite"/>
    </source>
</evidence>
<evidence type="ECO:0000256" key="6">
    <source>
        <dbReference type="ARBA" id="ARBA00023136"/>
    </source>
</evidence>
<dbReference type="EMBL" id="KV875100">
    <property type="protein sequence ID" value="OIW26250.1"/>
    <property type="molecule type" value="Genomic_DNA"/>
</dbReference>
<evidence type="ECO:0000256" key="7">
    <source>
        <dbReference type="RuleBase" id="RU365065"/>
    </source>
</evidence>
<dbReference type="AlphaFoldDB" id="A0A1J7JF75"/>
<dbReference type="InParanoid" id="A0A1J7JF75"/>
<evidence type="ECO:0000256" key="2">
    <source>
        <dbReference type="ARBA" id="ARBA00006279"/>
    </source>
</evidence>
<feature type="transmembrane region" description="Helical" evidence="7">
    <location>
        <begin position="102"/>
        <end position="124"/>
    </location>
</feature>
<feature type="transmembrane region" description="Helical" evidence="7">
    <location>
        <begin position="456"/>
        <end position="478"/>
    </location>
</feature>
<feature type="transmembrane region" description="Helical" evidence="7">
    <location>
        <begin position="48"/>
        <end position="71"/>
    </location>
</feature>
<dbReference type="GO" id="GO:0005381">
    <property type="term" value="F:iron ion transmembrane transporter activity"/>
    <property type="evidence" value="ECO:0007669"/>
    <property type="project" value="UniProtKB-UniRule"/>
</dbReference>
<comment type="similarity">
    <text evidence="2 7">Belongs to the ferroportin (FP) (TC 2.A.100) family. SLC40A subfamily.</text>
</comment>
<feature type="transmembrane region" description="Helical" evidence="7">
    <location>
        <begin position="359"/>
        <end position="379"/>
    </location>
</feature>
<evidence type="ECO:0000313" key="10">
    <source>
        <dbReference type="Proteomes" id="UP000182658"/>
    </source>
</evidence>
<dbReference type="GO" id="GO:0016020">
    <property type="term" value="C:membrane"/>
    <property type="evidence" value="ECO:0007669"/>
    <property type="project" value="UniProtKB-SubCell"/>
</dbReference>
<dbReference type="Proteomes" id="UP000182658">
    <property type="component" value="Unassembled WGS sequence"/>
</dbReference>
<dbReference type="Pfam" id="PF06963">
    <property type="entry name" value="FPN1"/>
    <property type="match status" value="1"/>
</dbReference>
<dbReference type="Gene3D" id="1.20.1250.20">
    <property type="entry name" value="MFS general substrate transporter like domains"/>
    <property type="match status" value="1"/>
</dbReference>
<evidence type="ECO:0000256" key="5">
    <source>
        <dbReference type="ARBA" id="ARBA00022989"/>
    </source>
</evidence>
<feature type="transmembrane region" description="Helical" evidence="7">
    <location>
        <begin position="391"/>
        <end position="410"/>
    </location>
</feature>
<reference evidence="9 10" key="1">
    <citation type="submission" date="2016-10" db="EMBL/GenBank/DDBJ databases">
        <title>Draft genome sequence of Coniochaeta ligniaria NRRL30616, a lignocellulolytic fungus for bioabatement of inhibitors in plant biomass hydrolysates.</title>
        <authorList>
            <consortium name="DOE Joint Genome Institute"/>
            <person name="Jimenez D.J."/>
            <person name="Hector R.E."/>
            <person name="Riley R."/>
            <person name="Sun H."/>
            <person name="Grigoriev I.V."/>
            <person name="Van Elsas J.D."/>
            <person name="Nichols N.N."/>
        </authorList>
    </citation>
    <scope>NUCLEOTIDE SEQUENCE [LARGE SCALE GENOMIC DNA]</scope>
    <source>
        <strain evidence="9 10">NRRL 30616</strain>
    </source>
</reference>
<keyword evidence="7" id="KW-0406">Ion transport</keyword>
<comment type="function">
    <text evidence="7">May be involved in iron transport and iron homeostasis.</text>
</comment>
<feature type="transmembrane region" description="Helical" evidence="7">
    <location>
        <begin position="144"/>
        <end position="161"/>
    </location>
</feature>
<feature type="region of interest" description="Disordered" evidence="8">
    <location>
        <begin position="1"/>
        <end position="20"/>
    </location>
</feature>
<evidence type="ECO:0000256" key="4">
    <source>
        <dbReference type="ARBA" id="ARBA00022692"/>
    </source>
</evidence>
<proteinExistence type="inferred from homology"/>
<sequence>MLAASADDTGPDDYLLPPPSPQTLPPSLTARLYTSHFLSTWNSRLFEFGAVIFLADIFPASLLPLSIYALVRSTAVILGAQAVGDLVDRAARSAASRRRLEVVRASIVGGRVAVVGSCAVLLLFERLKSDNDDEGKPWRGALSGSVAVLGLFMILVVLACVEKLCATMNLVAVERDWVVVMTQGNEVARQSLNARMRRIDLLCKLLGPLAIASIAVASTVVAVWTTLGMNLVSILPEYICIAQVSHYLHPLDGQDDVPEEPPMSDIGDSTAWLKTVSYRVLPLKSLPYYIHHPAFLPSFSLCLLYLTVLSLSGQMITYLLSIGYTSLQVGIIRLVSTVFELSATWIAPWLMRRIGVVRSAIWSLSWQMIWLAAGASWFFSDVHGQGSNSVVAATGLVVGVAFSRVGLWSYDLCAQSIIQDASDHRGSFSTVEAAFQNLFELASYVTTIIFSRPDQFQWPVVISIAAVYVAGGLYASFVRQRRGHLFHRPACICSEKDGHSGV</sequence>
<dbReference type="InterPro" id="IPR036259">
    <property type="entry name" value="MFS_trans_sf"/>
</dbReference>
<keyword evidence="10" id="KW-1185">Reference proteome</keyword>
<keyword evidence="5 7" id="KW-1133">Transmembrane helix</keyword>
<name>A0A1J7JF75_9PEZI</name>
<dbReference type="PANTHER" id="PTHR11660">
    <property type="entry name" value="SOLUTE CARRIER FAMILY 40 MEMBER"/>
    <property type="match status" value="1"/>
</dbReference>
<protein>
    <recommendedName>
        <fullName evidence="7">Solute carrier family 40 member</fullName>
    </recommendedName>
</protein>
<dbReference type="OrthoDB" id="648861at2759"/>
<dbReference type="STRING" id="1408157.A0A1J7JF75"/>
<organism evidence="9 10">
    <name type="scientific">Coniochaeta ligniaria NRRL 30616</name>
    <dbReference type="NCBI Taxonomy" id="1408157"/>
    <lineage>
        <taxon>Eukaryota</taxon>
        <taxon>Fungi</taxon>
        <taxon>Dikarya</taxon>
        <taxon>Ascomycota</taxon>
        <taxon>Pezizomycotina</taxon>
        <taxon>Sordariomycetes</taxon>
        <taxon>Sordariomycetidae</taxon>
        <taxon>Coniochaetales</taxon>
        <taxon>Coniochaetaceae</taxon>
        <taxon>Coniochaeta</taxon>
    </lineage>
</organism>
<dbReference type="InterPro" id="IPR009716">
    <property type="entry name" value="Ferroportin-1"/>
</dbReference>
<keyword evidence="3 7" id="KW-0813">Transport</keyword>
<dbReference type="PANTHER" id="PTHR11660:SF57">
    <property type="entry name" value="SOLUTE CARRIER FAMILY 40 MEMBER"/>
    <property type="match status" value="1"/>
</dbReference>
<evidence type="ECO:0000256" key="1">
    <source>
        <dbReference type="ARBA" id="ARBA00004141"/>
    </source>
</evidence>
<keyword evidence="4 7" id="KW-0812">Transmembrane</keyword>
<comment type="subcellular location">
    <subcellularLocation>
        <location evidence="1 7">Membrane</location>
        <topology evidence="1 7">Multi-pass membrane protein</topology>
    </subcellularLocation>
</comment>
<gene>
    <name evidence="9" type="ORF">CONLIGDRAFT_581336</name>
</gene>
<accession>A0A1J7JF75</accession>
<feature type="transmembrane region" description="Helical" evidence="7">
    <location>
        <begin position="288"/>
        <end position="306"/>
    </location>
</feature>
<feature type="transmembrane region" description="Helical" evidence="7">
    <location>
        <begin position="205"/>
        <end position="227"/>
    </location>
</feature>
<keyword evidence="6 7" id="KW-0472">Membrane</keyword>